<dbReference type="InterPro" id="IPR033749">
    <property type="entry name" value="Polyprenyl_synt_CS"/>
</dbReference>
<evidence type="ECO:0000256" key="2">
    <source>
        <dbReference type="ARBA" id="ARBA00006706"/>
    </source>
</evidence>
<comment type="catalytic activity">
    <reaction evidence="11">
        <text>isopentenyl diphosphate + (2E)-geranyl diphosphate = (2E,6E)-farnesyl diphosphate + diphosphate</text>
        <dbReference type="Rhea" id="RHEA:19361"/>
        <dbReference type="ChEBI" id="CHEBI:33019"/>
        <dbReference type="ChEBI" id="CHEBI:58057"/>
        <dbReference type="ChEBI" id="CHEBI:128769"/>
        <dbReference type="ChEBI" id="CHEBI:175763"/>
        <dbReference type="EC" id="2.5.1.10"/>
    </reaction>
</comment>
<evidence type="ECO:0000313" key="14">
    <source>
        <dbReference type="Proteomes" id="UP000095743"/>
    </source>
</evidence>
<evidence type="ECO:0000256" key="7">
    <source>
        <dbReference type="ARBA" id="ARBA00022842"/>
    </source>
</evidence>
<proteinExistence type="inferred from homology"/>
<dbReference type="FunFam" id="1.10.600.10:FF:000001">
    <property type="entry name" value="Geranylgeranyl diphosphate synthase"/>
    <property type="match status" value="1"/>
</dbReference>
<reference evidence="13 14" key="1">
    <citation type="submission" date="2016-09" db="EMBL/GenBank/DDBJ databases">
        <title>Genomic analysis reveals versatility of anaerobic energy metabolism of Geosporobacter ferrireducens IRF9 of phylum Firmicutes.</title>
        <authorList>
            <person name="Kim S.-J."/>
        </authorList>
    </citation>
    <scope>NUCLEOTIDE SEQUENCE [LARGE SCALE GENOMIC DNA]</scope>
    <source>
        <strain evidence="13 14">IRF9</strain>
    </source>
</reference>
<dbReference type="CDD" id="cd00685">
    <property type="entry name" value="Trans_IPPS_HT"/>
    <property type="match status" value="1"/>
</dbReference>
<dbReference type="PROSITE" id="PS00723">
    <property type="entry name" value="POLYPRENYL_SYNTHASE_1"/>
    <property type="match status" value="1"/>
</dbReference>
<dbReference type="Pfam" id="PF00348">
    <property type="entry name" value="polyprenyl_synt"/>
    <property type="match status" value="1"/>
</dbReference>
<keyword evidence="14" id="KW-1185">Reference proteome</keyword>
<keyword evidence="7" id="KW-0460">Magnesium</keyword>
<dbReference type="PANTHER" id="PTHR43281:SF1">
    <property type="entry name" value="FARNESYL DIPHOSPHATE SYNTHASE"/>
    <property type="match status" value="1"/>
</dbReference>
<dbReference type="InterPro" id="IPR000092">
    <property type="entry name" value="Polyprenyl_synt"/>
</dbReference>
<sequence>MEFQAILKKKQQIIDEALDRYLPKEKALQNKVFDAMRYSVFAGGKRLRPILMMAACEFVNEEEEKILPFACGIEMIHTYSLIHDDLPAMDNDDYRRGKLTNHKVYGEGMAVLAGDGLLNYAYELMMQSILDHPHQCRNATAAMYEIAKAAGVYGMIGGQVVDLNSENTQVDSDTLDFIHNCKTGALFIAAIRAGAIFSGADPETLKSLTSYAENIGLGFQITDDILDIIGDEKKLGKKVGSDQENQKATYPSIHGLDYSVERVNRLFQQGLAAIEHYGEKAQFFTDMAHYLVKREY</sequence>
<comment type="cofactor">
    <cofactor evidence="1">
        <name>Mg(2+)</name>
        <dbReference type="ChEBI" id="CHEBI:18420"/>
    </cofactor>
</comment>
<evidence type="ECO:0000256" key="6">
    <source>
        <dbReference type="ARBA" id="ARBA00022723"/>
    </source>
</evidence>
<dbReference type="SFLD" id="SFLDS00005">
    <property type="entry name" value="Isoprenoid_Synthase_Type_I"/>
    <property type="match status" value="1"/>
</dbReference>
<dbReference type="GO" id="GO:0016114">
    <property type="term" value="P:terpenoid biosynthetic process"/>
    <property type="evidence" value="ECO:0007669"/>
    <property type="project" value="UniProtKB-ARBA"/>
</dbReference>
<gene>
    <name evidence="13" type="ORF">Gferi_00265</name>
</gene>
<dbReference type="InterPro" id="IPR008949">
    <property type="entry name" value="Isoprenoid_synthase_dom_sf"/>
</dbReference>
<dbReference type="EC" id="2.5.1.10" evidence="3"/>
<keyword evidence="5 12" id="KW-0808">Transferase</keyword>
<keyword evidence="6" id="KW-0479">Metal-binding</keyword>
<dbReference type="Proteomes" id="UP000095743">
    <property type="component" value="Chromosome"/>
</dbReference>
<evidence type="ECO:0000256" key="9">
    <source>
        <dbReference type="ARBA" id="ARBA00032380"/>
    </source>
</evidence>
<accession>A0A1D8GB59</accession>
<evidence type="ECO:0000256" key="8">
    <source>
        <dbReference type="ARBA" id="ARBA00023229"/>
    </source>
</evidence>
<dbReference type="RefSeq" id="WP_069973703.1">
    <property type="nucleotide sequence ID" value="NZ_CP017269.1"/>
</dbReference>
<dbReference type="InterPro" id="IPR053378">
    <property type="entry name" value="Prenyl_diphosphate_synthase"/>
</dbReference>
<evidence type="ECO:0000256" key="12">
    <source>
        <dbReference type="RuleBase" id="RU004466"/>
    </source>
</evidence>
<dbReference type="KEGG" id="gfe:Gferi_00265"/>
<protein>
    <recommendedName>
        <fullName evidence="4">Farnesyl diphosphate synthase</fullName>
        <ecNumber evidence="3">2.5.1.10</ecNumber>
    </recommendedName>
    <alternativeName>
        <fullName evidence="10">(2E,6E)-farnesyl diphosphate synthase</fullName>
    </alternativeName>
    <alternativeName>
        <fullName evidence="9">Geranyltranstransferase</fullName>
    </alternativeName>
</protein>
<dbReference type="NCBIfam" id="NF045485">
    <property type="entry name" value="FPPsyn"/>
    <property type="match status" value="1"/>
</dbReference>
<evidence type="ECO:0000256" key="10">
    <source>
        <dbReference type="ARBA" id="ARBA00032873"/>
    </source>
</evidence>
<name>A0A1D8GB59_9FIRM</name>
<keyword evidence="8" id="KW-0414">Isoprene biosynthesis</keyword>
<evidence type="ECO:0000256" key="5">
    <source>
        <dbReference type="ARBA" id="ARBA00022679"/>
    </source>
</evidence>
<evidence type="ECO:0000256" key="4">
    <source>
        <dbReference type="ARBA" id="ARBA00015100"/>
    </source>
</evidence>
<dbReference type="SUPFAM" id="SSF48576">
    <property type="entry name" value="Terpenoid synthases"/>
    <property type="match status" value="1"/>
</dbReference>
<dbReference type="GO" id="GO:0005737">
    <property type="term" value="C:cytoplasm"/>
    <property type="evidence" value="ECO:0007669"/>
    <property type="project" value="UniProtKB-ARBA"/>
</dbReference>
<evidence type="ECO:0000256" key="11">
    <source>
        <dbReference type="ARBA" id="ARBA00049399"/>
    </source>
</evidence>
<dbReference type="GO" id="GO:0046872">
    <property type="term" value="F:metal ion binding"/>
    <property type="evidence" value="ECO:0007669"/>
    <property type="project" value="UniProtKB-KW"/>
</dbReference>
<evidence type="ECO:0000256" key="3">
    <source>
        <dbReference type="ARBA" id="ARBA00012439"/>
    </source>
</evidence>
<evidence type="ECO:0000256" key="1">
    <source>
        <dbReference type="ARBA" id="ARBA00001946"/>
    </source>
</evidence>
<dbReference type="GO" id="GO:0004337">
    <property type="term" value="F:(2E,6E)-farnesyl diphosphate synthase activity"/>
    <property type="evidence" value="ECO:0007669"/>
    <property type="project" value="UniProtKB-EC"/>
</dbReference>
<comment type="similarity">
    <text evidence="2 12">Belongs to the FPP/GGPP synthase family.</text>
</comment>
<dbReference type="EMBL" id="CP017269">
    <property type="protein sequence ID" value="AOT68149.1"/>
    <property type="molecule type" value="Genomic_DNA"/>
</dbReference>
<dbReference type="Gene3D" id="1.10.600.10">
    <property type="entry name" value="Farnesyl Diphosphate Synthase"/>
    <property type="match status" value="1"/>
</dbReference>
<evidence type="ECO:0000313" key="13">
    <source>
        <dbReference type="EMBL" id="AOT68149.1"/>
    </source>
</evidence>
<organism evidence="13 14">
    <name type="scientific">Geosporobacter ferrireducens</name>
    <dbReference type="NCBI Taxonomy" id="1424294"/>
    <lineage>
        <taxon>Bacteria</taxon>
        <taxon>Bacillati</taxon>
        <taxon>Bacillota</taxon>
        <taxon>Clostridia</taxon>
        <taxon>Peptostreptococcales</taxon>
        <taxon>Thermotaleaceae</taxon>
        <taxon>Geosporobacter</taxon>
    </lineage>
</organism>
<dbReference type="PROSITE" id="PS00444">
    <property type="entry name" value="POLYPRENYL_SYNTHASE_2"/>
    <property type="match status" value="1"/>
</dbReference>
<dbReference type="PANTHER" id="PTHR43281">
    <property type="entry name" value="FARNESYL DIPHOSPHATE SYNTHASE"/>
    <property type="match status" value="1"/>
</dbReference>
<dbReference type="AlphaFoldDB" id="A0A1D8GB59"/>
<dbReference type="SFLD" id="SFLDG01017">
    <property type="entry name" value="Polyprenyl_Transferase_Like"/>
    <property type="match status" value="1"/>
</dbReference>
<dbReference type="STRING" id="1424294.Gferi_00265"/>
<dbReference type="OrthoDB" id="9805316at2"/>